<keyword evidence="5" id="KW-0819">tRNA processing</keyword>
<evidence type="ECO:0000256" key="1">
    <source>
        <dbReference type="ARBA" id="ARBA00004123"/>
    </source>
</evidence>
<dbReference type="Proteomes" id="UP001203852">
    <property type="component" value="Unassembled WGS sequence"/>
</dbReference>
<evidence type="ECO:0000256" key="6">
    <source>
        <dbReference type="ARBA" id="ARBA00023242"/>
    </source>
</evidence>
<dbReference type="SUPFAM" id="SSF143870">
    <property type="entry name" value="PF0523-like"/>
    <property type="match status" value="1"/>
</dbReference>
<keyword evidence="10" id="KW-0418">Kinase</keyword>
<evidence type="ECO:0000313" key="10">
    <source>
        <dbReference type="EMBL" id="KAI1609496.1"/>
    </source>
</evidence>
<sequence length="206" mass="22604">MVETVHLSHMPPELALFAALYTDVENASFLKDQLLAGNADFEYAFIDASMVLSTTHVLAATFRAMNDYINDRLKSRNVHSEIVFCLSPNNNIGEAFRRFGVSETTKDLLVLKVATTPQVTLDSVSQHLSSNIHGKECAFDDASFRKIADVDRLRKVYKLGAPQTSKGKGGSKPVNGTTSTSQDKEVDTIRHLETQILGVMALRGAT</sequence>
<evidence type="ECO:0000256" key="9">
    <source>
        <dbReference type="SAM" id="MobiDB-lite"/>
    </source>
</evidence>
<evidence type="ECO:0000256" key="2">
    <source>
        <dbReference type="ARBA" id="ARBA00005546"/>
    </source>
</evidence>
<organism evidence="10 11">
    <name type="scientific">Exophiala viscosa</name>
    <dbReference type="NCBI Taxonomy" id="2486360"/>
    <lineage>
        <taxon>Eukaryota</taxon>
        <taxon>Fungi</taxon>
        <taxon>Dikarya</taxon>
        <taxon>Ascomycota</taxon>
        <taxon>Pezizomycotina</taxon>
        <taxon>Eurotiomycetes</taxon>
        <taxon>Chaetothyriomycetidae</taxon>
        <taxon>Chaetothyriales</taxon>
        <taxon>Herpotrichiellaceae</taxon>
        <taxon>Exophiala</taxon>
    </lineage>
</organism>
<dbReference type="EMBL" id="MU404360">
    <property type="protein sequence ID" value="KAI1609496.1"/>
    <property type="molecule type" value="Genomic_DNA"/>
</dbReference>
<dbReference type="PANTHER" id="PTHR15840:SF10">
    <property type="entry name" value="EKC_KEOPS COMPLEX SUBUNIT TPRKB"/>
    <property type="match status" value="1"/>
</dbReference>
<dbReference type="GO" id="GO:0000408">
    <property type="term" value="C:EKC/KEOPS complex"/>
    <property type="evidence" value="ECO:0007669"/>
    <property type="project" value="TreeGrafter"/>
</dbReference>
<dbReference type="InterPro" id="IPR013926">
    <property type="entry name" value="CGI121/TPRKB"/>
</dbReference>
<proteinExistence type="inferred from homology"/>
<comment type="function">
    <text evidence="7">Component of the EKC/KEOPS complex that is required for the formation of a threonylcarbamoyl group on adenosine at position 37 (t(6)A37) in tRNAs that read codons beginning with adenine. The complex is probably involved in the transfer of the threonylcarbamoyl moiety of threonylcarbamoyl-AMP (TC-AMP) to the N6 group of A37. CGI121 acts as an allosteric effector that regulates the t(6)A activity of the complex. The EKC/KEOPS complex also promotes both telomere uncapping and telomere elongation. The complex is required for efficient recruitment of transcriptional coactivators. CGI121 is not required for tRNA modification.</text>
</comment>
<dbReference type="GO" id="GO:0016301">
    <property type="term" value="F:kinase activity"/>
    <property type="evidence" value="ECO:0007669"/>
    <property type="project" value="UniProtKB-KW"/>
</dbReference>
<evidence type="ECO:0000256" key="5">
    <source>
        <dbReference type="ARBA" id="ARBA00022694"/>
    </source>
</evidence>
<evidence type="ECO:0000256" key="8">
    <source>
        <dbReference type="RuleBase" id="RU004398"/>
    </source>
</evidence>
<comment type="subcellular location">
    <subcellularLocation>
        <location evidence="1">Nucleus</location>
    </subcellularLocation>
</comment>
<dbReference type="AlphaFoldDB" id="A0AAN6DNX3"/>
<comment type="caution">
    <text evidence="10">The sequence shown here is derived from an EMBL/GenBank/DDBJ whole genome shotgun (WGS) entry which is preliminary data.</text>
</comment>
<dbReference type="GO" id="GO:0005634">
    <property type="term" value="C:nucleus"/>
    <property type="evidence" value="ECO:0007669"/>
    <property type="project" value="UniProtKB-SubCell"/>
</dbReference>
<evidence type="ECO:0000256" key="7">
    <source>
        <dbReference type="ARBA" id="ARBA00025043"/>
    </source>
</evidence>
<gene>
    <name evidence="10" type="ORF">EDD36DRAFT_72938</name>
</gene>
<reference evidence="10" key="1">
    <citation type="journal article" date="2022" name="bioRxiv">
        <title>Deciphering the potential niche of two novel black yeast fungi from a biological soil crust based on their genomes, phenotypes, and melanin regulation.</title>
        <authorList>
            <consortium name="DOE Joint Genome Institute"/>
            <person name="Carr E.C."/>
            <person name="Barton Q."/>
            <person name="Grambo S."/>
            <person name="Sullivan M."/>
            <person name="Renfro C.M."/>
            <person name="Kuo A."/>
            <person name="Pangilinan J."/>
            <person name="Lipzen A."/>
            <person name="Keymanesh K."/>
            <person name="Savage E."/>
            <person name="Barry K."/>
            <person name="Grigoriev I.V."/>
            <person name="Riekhof W.R."/>
            <person name="Harris S.S."/>
        </authorList>
    </citation>
    <scope>NUCLEOTIDE SEQUENCE</scope>
    <source>
        <strain evidence="10">JF 03-4F</strain>
    </source>
</reference>
<keyword evidence="6 8" id="KW-0539">Nucleus</keyword>
<accession>A0AAN6DNX3</accession>
<dbReference type="Gene3D" id="3.30.2380.10">
    <property type="entry name" value="CGI121/TPRKB"/>
    <property type="match status" value="1"/>
</dbReference>
<evidence type="ECO:0000313" key="11">
    <source>
        <dbReference type="Proteomes" id="UP001203852"/>
    </source>
</evidence>
<dbReference type="GO" id="GO:0002949">
    <property type="term" value="P:tRNA threonylcarbamoyladenosine modification"/>
    <property type="evidence" value="ECO:0007669"/>
    <property type="project" value="TreeGrafter"/>
</dbReference>
<dbReference type="Pfam" id="PF08617">
    <property type="entry name" value="CGI-121"/>
    <property type="match status" value="1"/>
</dbReference>
<keyword evidence="10" id="KW-0808">Transferase</keyword>
<evidence type="ECO:0000256" key="3">
    <source>
        <dbReference type="ARBA" id="ARBA00015316"/>
    </source>
</evidence>
<dbReference type="PANTHER" id="PTHR15840">
    <property type="entry name" value="CGI-121 FAMILY MEMBER"/>
    <property type="match status" value="1"/>
</dbReference>
<feature type="region of interest" description="Disordered" evidence="9">
    <location>
        <begin position="161"/>
        <end position="186"/>
    </location>
</feature>
<name>A0AAN6DNX3_9EURO</name>
<dbReference type="GO" id="GO:0005829">
    <property type="term" value="C:cytosol"/>
    <property type="evidence" value="ECO:0007669"/>
    <property type="project" value="TreeGrafter"/>
</dbReference>
<comment type="similarity">
    <text evidence="2 8">Belongs to the CGI121/TPRKB family.</text>
</comment>
<dbReference type="InterPro" id="IPR036504">
    <property type="entry name" value="CGI121/TPRKB_sf"/>
</dbReference>
<protein>
    <recommendedName>
        <fullName evidence="4">EKC/KEOPS complex subunit CGI121</fullName>
    </recommendedName>
    <alternativeName>
        <fullName evidence="3">EKC/KEOPS complex subunit cgi121</fullName>
    </alternativeName>
</protein>
<evidence type="ECO:0000256" key="4">
    <source>
        <dbReference type="ARBA" id="ARBA00016009"/>
    </source>
</evidence>
<keyword evidence="11" id="KW-1185">Reference proteome</keyword>